<name>A0A9X5CIK9_9ACTN</name>
<protein>
    <submittedName>
        <fullName evidence="1">AAA family ATPase</fullName>
    </submittedName>
</protein>
<accession>A0A9X5CIK9</accession>
<dbReference type="EMBL" id="JAAGNA010000311">
    <property type="protein sequence ID" value="NEC48733.1"/>
    <property type="molecule type" value="Genomic_DNA"/>
</dbReference>
<evidence type="ECO:0000313" key="1">
    <source>
        <dbReference type="EMBL" id="NEC48733.1"/>
    </source>
</evidence>
<proteinExistence type="predicted"/>
<dbReference type="Proteomes" id="UP000471745">
    <property type="component" value="Unassembled WGS sequence"/>
</dbReference>
<organism evidence="1 2">
    <name type="scientific">Actinospica acidiphila</name>
    <dbReference type="NCBI Taxonomy" id="304899"/>
    <lineage>
        <taxon>Bacteria</taxon>
        <taxon>Bacillati</taxon>
        <taxon>Actinomycetota</taxon>
        <taxon>Actinomycetes</taxon>
        <taxon>Catenulisporales</taxon>
        <taxon>Actinospicaceae</taxon>
        <taxon>Actinospica</taxon>
    </lineage>
</organism>
<keyword evidence="2" id="KW-1185">Reference proteome</keyword>
<comment type="caution">
    <text evidence="1">The sequence shown here is derived from an EMBL/GenBank/DDBJ whole genome shotgun (WGS) entry which is preliminary data.</text>
</comment>
<feature type="non-terminal residue" evidence="1">
    <location>
        <position position="1"/>
    </location>
</feature>
<sequence>PDLVVVPATTLAALRREDWDVPPTIERLTGALNLSRRADRTLARTREAATR</sequence>
<dbReference type="AlphaFoldDB" id="A0A9X5CIK9"/>
<gene>
    <name evidence="1" type="ORF">G3I18_09100</name>
</gene>
<reference evidence="1 2" key="1">
    <citation type="submission" date="2020-01" db="EMBL/GenBank/DDBJ databases">
        <title>Insect and environment-associated Actinomycetes.</title>
        <authorList>
            <person name="Currrie C."/>
            <person name="Chevrette M."/>
            <person name="Carlson C."/>
            <person name="Stubbendieck R."/>
            <person name="Wendt-Pienkowski E."/>
        </authorList>
    </citation>
    <scope>NUCLEOTIDE SEQUENCE [LARGE SCALE GENOMIC DNA]</scope>
    <source>
        <strain evidence="1 2">SID8189</strain>
    </source>
</reference>
<evidence type="ECO:0000313" key="2">
    <source>
        <dbReference type="Proteomes" id="UP000471745"/>
    </source>
</evidence>